<evidence type="ECO:0000313" key="2">
    <source>
        <dbReference type="Proteomes" id="UP000237481"/>
    </source>
</evidence>
<proteinExistence type="predicted"/>
<protein>
    <submittedName>
        <fullName evidence="1">Uncharacterized protein</fullName>
    </submittedName>
</protein>
<accession>A0A2S4L1T9</accession>
<dbReference type="Proteomes" id="UP000237481">
    <property type="component" value="Unassembled WGS sequence"/>
</dbReference>
<organism evidence="1 2">
    <name type="scientific">Tolypocladium paradoxum</name>
    <dbReference type="NCBI Taxonomy" id="94208"/>
    <lineage>
        <taxon>Eukaryota</taxon>
        <taxon>Fungi</taxon>
        <taxon>Dikarya</taxon>
        <taxon>Ascomycota</taxon>
        <taxon>Pezizomycotina</taxon>
        <taxon>Sordariomycetes</taxon>
        <taxon>Hypocreomycetidae</taxon>
        <taxon>Hypocreales</taxon>
        <taxon>Ophiocordycipitaceae</taxon>
        <taxon>Tolypocladium</taxon>
    </lineage>
</organism>
<keyword evidence="2" id="KW-1185">Reference proteome</keyword>
<dbReference type="EMBL" id="PKSG01000332">
    <property type="protein sequence ID" value="POR36347.1"/>
    <property type="molecule type" value="Genomic_DNA"/>
</dbReference>
<dbReference type="OrthoDB" id="5237031at2759"/>
<dbReference type="AlphaFoldDB" id="A0A2S4L1T9"/>
<comment type="caution">
    <text evidence="1">The sequence shown here is derived from an EMBL/GenBank/DDBJ whole genome shotgun (WGS) entry which is preliminary data.</text>
</comment>
<reference evidence="1 2" key="1">
    <citation type="submission" date="2018-01" db="EMBL/GenBank/DDBJ databases">
        <title>Harnessing the power of phylogenomics to disentangle the directionality and signatures of interkingdom host jumping in the parasitic fungal genus Tolypocladium.</title>
        <authorList>
            <person name="Quandt C.A."/>
            <person name="Patterson W."/>
            <person name="Spatafora J.W."/>
        </authorList>
    </citation>
    <scope>NUCLEOTIDE SEQUENCE [LARGE SCALE GENOMIC DNA]</scope>
    <source>
        <strain evidence="1 2">NRBC 100945</strain>
    </source>
</reference>
<gene>
    <name evidence="1" type="ORF">TPAR_03458</name>
</gene>
<sequence>MASTAATLIGQHSTNPIQETYHKSGSSKEWTRSYAPITNLIIHTIVQGPQAVQANFSAFHDEYDDDSLRLHEPAYPPNYKRCRLNSEEDGIQWFHTEVSNIVLAGFARYPELILASHEKSFSEHRRDHTVDVAYSVAHAGRRKHVAIGEFKRGLIVGDQWQSGTLRSSQESLSRELRAYAHIYACPQIFCFDNYAFLVLQFRAREPDKIKDPKCEVDCWVIPRENLYGCTLRYAFYRLLVQGFRRCQGETALDVALHEQRPFRREFYSGKPVWKIDGSSYYKPWNYQRVVHGPSGAFYWAHPGGSNPILDANGNTIWDTEAFWGDQEQQAEQDDGEDLYSAD</sequence>
<evidence type="ECO:0000313" key="1">
    <source>
        <dbReference type="EMBL" id="POR36347.1"/>
    </source>
</evidence>
<name>A0A2S4L1T9_9HYPO</name>